<accession>A0A0C4E841</accession>
<dbReference type="VEuPathDB" id="FungiDB:MAPG_08729"/>
<reference evidence="4" key="2">
    <citation type="submission" date="2010-05" db="EMBL/GenBank/DDBJ databases">
        <title>The genome sequence of Magnaporthe poae strain ATCC 64411.</title>
        <authorList>
            <person name="Ma L.-J."/>
            <person name="Dead R."/>
            <person name="Young S."/>
            <person name="Zeng Q."/>
            <person name="Koehrsen M."/>
            <person name="Alvarado L."/>
            <person name="Berlin A."/>
            <person name="Chapman S.B."/>
            <person name="Chen Z."/>
            <person name="Freedman E."/>
            <person name="Gellesch M."/>
            <person name="Goldberg J."/>
            <person name="Griggs A."/>
            <person name="Gujja S."/>
            <person name="Heilman E.R."/>
            <person name="Heiman D."/>
            <person name="Hepburn T."/>
            <person name="Howarth C."/>
            <person name="Jen D."/>
            <person name="Larson L."/>
            <person name="Mehta T."/>
            <person name="Neiman D."/>
            <person name="Pearson M."/>
            <person name="Roberts A."/>
            <person name="Saif S."/>
            <person name="Shea T."/>
            <person name="Shenoy N."/>
            <person name="Sisk P."/>
            <person name="Stolte C."/>
            <person name="Sykes S."/>
            <person name="Walk T."/>
            <person name="White J."/>
            <person name="Yandava C."/>
            <person name="Haas B."/>
            <person name="Nusbaum C."/>
            <person name="Birren B."/>
        </authorList>
    </citation>
    <scope>NUCLEOTIDE SEQUENCE [LARGE SCALE GENOMIC DNA]</scope>
    <source>
        <strain evidence="4">ATCC 64411 / 73-15</strain>
    </source>
</reference>
<reference evidence="3" key="5">
    <citation type="submission" date="2015-06" db="UniProtKB">
        <authorList>
            <consortium name="EnsemblFungi"/>
        </authorList>
    </citation>
    <scope>IDENTIFICATION</scope>
    <source>
        <strain evidence="3">ATCC 64411</strain>
    </source>
</reference>
<evidence type="ECO:0000313" key="4">
    <source>
        <dbReference type="Proteomes" id="UP000011715"/>
    </source>
</evidence>
<dbReference type="OrthoDB" id="3789824at2759"/>
<dbReference type="PANTHER" id="PTHR33112">
    <property type="entry name" value="DOMAIN PROTEIN, PUTATIVE-RELATED"/>
    <property type="match status" value="1"/>
</dbReference>
<evidence type="ECO:0000313" key="3">
    <source>
        <dbReference type="EnsemblFungi" id="MAPG_08729T0"/>
    </source>
</evidence>
<sequence>MDNLRQYHVIFFTSPISLARGDNNCSFWFPETPQLNFGTRQIMHRIRDQLEMCRRTHPKCRVDAPKSLAAPKRLLKLDVNEQRCYVIRTWGRGQLQYAALSYCWGTSQSMLTTSTLAELEAGVHPSYFSRAIQDAIKVVASLGFQHLWVDAVCILQDDYKDLAEEIQKMGDIYHGASFTIAASNSATSREGFLSGQPLDAYPLDVRDENNSRTTIMMIPDPFLKQPIHPLHTRGWTLQEAYFSRRYLHFGLYSVTMVCASASVDFTGFGLKIDSIFRWRHARSWDVVIEKYSLRRLTVPSDKLVAISALAKDFANAFRNPQPQSYLAGIWRQYLPRALLWEMVDPPQARPAYRAPSWSWASVEGRVRPGGTSDYPSMLGYKTNDLVVLEAETFRDASAGPFSSVTGGFLVVRGGIGAISDYHVTSDHSIEFLGISGRLDALEPDVSRPRRQRPAIWLLECRESSGEEPCGRFLEDTQFYGYCFGLILLKTPDGQSFRRIGSFSFGTGRHVLGAVEPDLG</sequence>
<dbReference type="PANTHER" id="PTHR33112:SF16">
    <property type="entry name" value="HETEROKARYON INCOMPATIBILITY DOMAIN-CONTAINING PROTEIN"/>
    <property type="match status" value="1"/>
</dbReference>
<proteinExistence type="predicted"/>
<dbReference type="Pfam" id="PF06985">
    <property type="entry name" value="HET"/>
    <property type="match status" value="1"/>
</dbReference>
<keyword evidence="4" id="KW-1185">Reference proteome</keyword>
<dbReference type="InterPro" id="IPR010730">
    <property type="entry name" value="HET"/>
</dbReference>
<name>A0A0C4E841_MAGP6</name>
<gene>
    <name evidence="2" type="ORF">MAPG_08729</name>
</gene>
<organism evidence="3 4">
    <name type="scientific">Magnaporthiopsis poae (strain ATCC 64411 / 73-15)</name>
    <name type="common">Kentucky bluegrass fungus</name>
    <name type="synonym">Magnaporthe poae</name>
    <dbReference type="NCBI Taxonomy" id="644358"/>
    <lineage>
        <taxon>Eukaryota</taxon>
        <taxon>Fungi</taxon>
        <taxon>Dikarya</taxon>
        <taxon>Ascomycota</taxon>
        <taxon>Pezizomycotina</taxon>
        <taxon>Sordariomycetes</taxon>
        <taxon>Sordariomycetidae</taxon>
        <taxon>Magnaporthales</taxon>
        <taxon>Magnaporthaceae</taxon>
        <taxon>Magnaporthiopsis</taxon>
    </lineage>
</organism>
<dbReference type="EnsemblFungi" id="MAPG_08729T0">
    <property type="protein sequence ID" value="MAPG_08729T0"/>
    <property type="gene ID" value="MAPG_08729"/>
</dbReference>
<reference evidence="2" key="3">
    <citation type="submission" date="2011-03" db="EMBL/GenBank/DDBJ databases">
        <title>Annotation of Magnaporthe poae ATCC 64411.</title>
        <authorList>
            <person name="Ma L.-J."/>
            <person name="Dead R."/>
            <person name="Young S.K."/>
            <person name="Zeng Q."/>
            <person name="Gargeya S."/>
            <person name="Fitzgerald M."/>
            <person name="Haas B."/>
            <person name="Abouelleil A."/>
            <person name="Alvarado L."/>
            <person name="Arachchi H.M."/>
            <person name="Berlin A."/>
            <person name="Brown A."/>
            <person name="Chapman S.B."/>
            <person name="Chen Z."/>
            <person name="Dunbar C."/>
            <person name="Freedman E."/>
            <person name="Gearin G."/>
            <person name="Gellesch M."/>
            <person name="Goldberg J."/>
            <person name="Griggs A."/>
            <person name="Gujja S."/>
            <person name="Heiman D."/>
            <person name="Howarth C."/>
            <person name="Larson L."/>
            <person name="Lui A."/>
            <person name="MacDonald P.J.P."/>
            <person name="Mehta T."/>
            <person name="Montmayeur A."/>
            <person name="Murphy C."/>
            <person name="Neiman D."/>
            <person name="Pearson M."/>
            <person name="Priest M."/>
            <person name="Roberts A."/>
            <person name="Saif S."/>
            <person name="Shea T."/>
            <person name="Shenoy N."/>
            <person name="Sisk P."/>
            <person name="Stolte C."/>
            <person name="Sykes S."/>
            <person name="Yandava C."/>
            <person name="Wortman J."/>
            <person name="Nusbaum C."/>
            <person name="Birren B."/>
        </authorList>
    </citation>
    <scope>NUCLEOTIDE SEQUENCE</scope>
    <source>
        <strain evidence="2">ATCC 64411</strain>
    </source>
</reference>
<dbReference type="EMBL" id="ADBL01002122">
    <property type="status" value="NOT_ANNOTATED_CDS"/>
    <property type="molecule type" value="Genomic_DNA"/>
</dbReference>
<dbReference type="Proteomes" id="UP000011715">
    <property type="component" value="Unassembled WGS sequence"/>
</dbReference>
<dbReference type="EMBL" id="GL876973">
    <property type="protein sequence ID" value="KLU89760.1"/>
    <property type="molecule type" value="Genomic_DNA"/>
</dbReference>
<dbReference type="AlphaFoldDB" id="A0A0C4E841"/>
<reference evidence="2" key="1">
    <citation type="submission" date="2010-05" db="EMBL/GenBank/DDBJ databases">
        <title>The Genome Sequence of Magnaporthe poae strain ATCC 64411.</title>
        <authorList>
            <consortium name="The Broad Institute Genome Sequencing Platform"/>
            <consortium name="Broad Institute Genome Sequencing Center for Infectious Disease"/>
            <person name="Ma L.-J."/>
            <person name="Dead R."/>
            <person name="Young S."/>
            <person name="Zeng Q."/>
            <person name="Koehrsen M."/>
            <person name="Alvarado L."/>
            <person name="Berlin A."/>
            <person name="Chapman S.B."/>
            <person name="Chen Z."/>
            <person name="Freedman E."/>
            <person name="Gellesch M."/>
            <person name="Goldberg J."/>
            <person name="Griggs A."/>
            <person name="Gujja S."/>
            <person name="Heilman E.R."/>
            <person name="Heiman D."/>
            <person name="Hepburn T."/>
            <person name="Howarth C."/>
            <person name="Jen D."/>
            <person name="Larson L."/>
            <person name="Mehta T."/>
            <person name="Neiman D."/>
            <person name="Pearson M."/>
            <person name="Roberts A."/>
            <person name="Saif S."/>
            <person name="Shea T."/>
            <person name="Shenoy N."/>
            <person name="Sisk P."/>
            <person name="Stolte C."/>
            <person name="Sykes S."/>
            <person name="Walk T."/>
            <person name="White J."/>
            <person name="Yandava C."/>
            <person name="Haas B."/>
            <person name="Nusbaum C."/>
            <person name="Birren B."/>
        </authorList>
    </citation>
    <scope>NUCLEOTIDE SEQUENCE</scope>
    <source>
        <strain evidence="2">ATCC 64411</strain>
    </source>
</reference>
<feature type="domain" description="Heterokaryon incompatibility" evidence="1">
    <location>
        <begin position="97"/>
        <end position="239"/>
    </location>
</feature>
<evidence type="ECO:0000313" key="2">
    <source>
        <dbReference type="EMBL" id="KLU89760.1"/>
    </source>
</evidence>
<protein>
    <recommendedName>
        <fullName evidence="1">Heterokaryon incompatibility domain-containing protein</fullName>
    </recommendedName>
</protein>
<dbReference type="eggNOG" id="ENOG502RZ77">
    <property type="taxonomic scope" value="Eukaryota"/>
</dbReference>
<dbReference type="OMA" id="IMHRIRD"/>
<reference evidence="3" key="4">
    <citation type="journal article" date="2015" name="G3 (Bethesda)">
        <title>Genome sequences of three phytopathogenic species of the Magnaporthaceae family of fungi.</title>
        <authorList>
            <person name="Okagaki L.H."/>
            <person name="Nunes C.C."/>
            <person name="Sailsbery J."/>
            <person name="Clay B."/>
            <person name="Brown D."/>
            <person name="John T."/>
            <person name="Oh Y."/>
            <person name="Young N."/>
            <person name="Fitzgerald M."/>
            <person name="Haas B.J."/>
            <person name="Zeng Q."/>
            <person name="Young S."/>
            <person name="Adiconis X."/>
            <person name="Fan L."/>
            <person name="Levin J.Z."/>
            <person name="Mitchell T.K."/>
            <person name="Okubara P.A."/>
            <person name="Farman M.L."/>
            <person name="Kohn L.M."/>
            <person name="Birren B."/>
            <person name="Ma L.-J."/>
            <person name="Dean R.A."/>
        </authorList>
    </citation>
    <scope>NUCLEOTIDE SEQUENCE</scope>
    <source>
        <strain evidence="3">ATCC 64411 / 73-15</strain>
    </source>
</reference>
<dbReference type="STRING" id="644358.A0A0C4E841"/>
<evidence type="ECO:0000259" key="1">
    <source>
        <dbReference type="Pfam" id="PF06985"/>
    </source>
</evidence>